<dbReference type="Pfam" id="PF01040">
    <property type="entry name" value="UbiA"/>
    <property type="match status" value="1"/>
</dbReference>
<keyword evidence="11" id="KW-1185">Reference proteome</keyword>
<dbReference type="EC" id="2.5.1.74" evidence="8 9"/>
<keyword evidence="4 8" id="KW-0808">Transferase</keyword>
<feature type="transmembrane region" description="Helical" evidence="8">
    <location>
        <begin position="92"/>
        <end position="112"/>
    </location>
</feature>
<comment type="function">
    <text evidence="8">Conversion of 1,4-dihydroxy-2-naphthoate (DHNA) to demethylmenaquinone (DMK).</text>
</comment>
<dbReference type="PANTHER" id="PTHR13929:SF0">
    <property type="entry name" value="UBIA PRENYLTRANSFERASE DOMAIN-CONTAINING PROTEIN 1"/>
    <property type="match status" value="1"/>
</dbReference>
<dbReference type="EMBL" id="CP022278">
    <property type="protein sequence ID" value="ASK28492.1"/>
    <property type="molecule type" value="Genomic_DNA"/>
</dbReference>
<evidence type="ECO:0000256" key="3">
    <source>
        <dbReference type="ARBA" id="ARBA00022475"/>
    </source>
</evidence>
<feature type="transmembrane region" description="Helical" evidence="8">
    <location>
        <begin position="118"/>
        <end position="139"/>
    </location>
</feature>
<comment type="similarity">
    <text evidence="8">Belongs to the MenA family. Type 1 subfamily.</text>
</comment>
<dbReference type="InterPro" id="IPR004657">
    <property type="entry name" value="MenA"/>
</dbReference>
<feature type="transmembrane region" description="Helical" evidence="8">
    <location>
        <begin position="151"/>
        <end position="172"/>
    </location>
</feature>
<comment type="pathway">
    <text evidence="8">Quinol/quinone metabolism; menaquinone biosynthesis; menaquinol from 1,4-dihydroxy-2-naphthoate: step 1/2.</text>
</comment>
<dbReference type="CDD" id="cd13962">
    <property type="entry name" value="PT_UbiA_UBIAD1"/>
    <property type="match status" value="1"/>
</dbReference>
<feature type="transmembrane region" description="Helical" evidence="8">
    <location>
        <begin position="249"/>
        <end position="269"/>
    </location>
</feature>
<evidence type="ECO:0000256" key="1">
    <source>
        <dbReference type="ARBA" id="ARBA00004141"/>
    </source>
</evidence>
<keyword evidence="5 8" id="KW-0812">Transmembrane</keyword>
<dbReference type="Proteomes" id="UP000198238">
    <property type="component" value="Chromosome"/>
</dbReference>
<evidence type="ECO:0000256" key="7">
    <source>
        <dbReference type="ARBA" id="ARBA00023136"/>
    </source>
</evidence>
<dbReference type="PANTHER" id="PTHR13929">
    <property type="entry name" value="1,4-DIHYDROXY-2-NAPHTHOATE OCTAPRENYLTRANSFERASE"/>
    <property type="match status" value="1"/>
</dbReference>
<dbReference type="UniPathway" id="UPA00079">
    <property type="reaction ID" value="UER00168"/>
</dbReference>
<dbReference type="RefSeq" id="WP_089037177.1">
    <property type="nucleotide sequence ID" value="NZ_CP022278.1"/>
</dbReference>
<evidence type="ECO:0000313" key="10">
    <source>
        <dbReference type="EMBL" id="ASK28492.1"/>
    </source>
</evidence>
<name>A0A220S4X1_9NEIS</name>
<dbReference type="PIRSF" id="PIRSF005355">
    <property type="entry name" value="UBIAD1"/>
    <property type="match status" value="1"/>
</dbReference>
<evidence type="ECO:0000256" key="6">
    <source>
        <dbReference type="ARBA" id="ARBA00022989"/>
    </source>
</evidence>
<feature type="transmembrane region" description="Helical" evidence="8">
    <location>
        <begin position="38"/>
        <end position="57"/>
    </location>
</feature>
<accession>A0A220S4X1</accession>
<keyword evidence="2 8" id="KW-0474">Menaquinone biosynthesis</keyword>
<dbReference type="GO" id="GO:0042371">
    <property type="term" value="P:vitamin K biosynthetic process"/>
    <property type="evidence" value="ECO:0007669"/>
    <property type="project" value="TreeGrafter"/>
</dbReference>
<dbReference type="AlphaFoldDB" id="A0A220S4X1"/>
<dbReference type="GO" id="GO:0046428">
    <property type="term" value="F:1,4-dihydroxy-2-naphthoate polyprenyltransferase activity"/>
    <property type="evidence" value="ECO:0007669"/>
    <property type="project" value="UniProtKB-UniRule"/>
</dbReference>
<dbReference type="GO" id="GO:0009234">
    <property type="term" value="P:menaquinone biosynthetic process"/>
    <property type="evidence" value="ECO:0007669"/>
    <property type="project" value="UniProtKB-UniRule"/>
</dbReference>
<evidence type="ECO:0000256" key="8">
    <source>
        <dbReference type="HAMAP-Rule" id="MF_01937"/>
    </source>
</evidence>
<comment type="subcellular location">
    <subcellularLocation>
        <location evidence="8">Cell membrane</location>
        <topology evidence="8">Multi-pass membrane protein</topology>
    </subcellularLocation>
    <subcellularLocation>
        <location evidence="1">Membrane</location>
        <topology evidence="1">Multi-pass membrane protein</topology>
    </subcellularLocation>
</comment>
<keyword evidence="6 8" id="KW-1133">Transmembrane helix</keyword>
<dbReference type="Gene3D" id="1.20.120.1780">
    <property type="entry name" value="UbiA prenyltransferase"/>
    <property type="match status" value="1"/>
</dbReference>
<proteinExistence type="inferred from homology"/>
<feature type="transmembrane region" description="Helical" evidence="8">
    <location>
        <begin position="178"/>
        <end position="197"/>
    </location>
</feature>
<dbReference type="NCBIfam" id="TIGR00751">
    <property type="entry name" value="menA"/>
    <property type="match status" value="1"/>
</dbReference>
<keyword evidence="7 8" id="KW-0472">Membrane</keyword>
<dbReference type="KEGG" id="nei:BG910_06780"/>
<dbReference type="InterPro" id="IPR026046">
    <property type="entry name" value="UBIAD1"/>
</dbReference>
<evidence type="ECO:0000313" key="11">
    <source>
        <dbReference type="Proteomes" id="UP000198238"/>
    </source>
</evidence>
<keyword evidence="3 8" id="KW-1003">Cell membrane</keyword>
<organism evidence="10 11">
    <name type="scientific">Neisseria chenwenguii</name>
    <dbReference type="NCBI Taxonomy" id="1853278"/>
    <lineage>
        <taxon>Bacteria</taxon>
        <taxon>Pseudomonadati</taxon>
        <taxon>Pseudomonadota</taxon>
        <taxon>Betaproteobacteria</taxon>
        <taxon>Neisseriales</taxon>
        <taxon>Neisseriaceae</taxon>
        <taxon>Neisseria</taxon>
    </lineage>
</organism>
<evidence type="ECO:0000256" key="5">
    <source>
        <dbReference type="ARBA" id="ARBA00022692"/>
    </source>
</evidence>
<dbReference type="HAMAP" id="MF_01937">
    <property type="entry name" value="MenA_1"/>
    <property type="match status" value="1"/>
</dbReference>
<evidence type="ECO:0000256" key="2">
    <source>
        <dbReference type="ARBA" id="ARBA00022428"/>
    </source>
</evidence>
<dbReference type="InterPro" id="IPR000537">
    <property type="entry name" value="UbiA_prenyltransferase"/>
</dbReference>
<evidence type="ECO:0000256" key="9">
    <source>
        <dbReference type="NCBIfam" id="TIGR00751"/>
    </source>
</evidence>
<gene>
    <name evidence="8 10" type="primary">menA</name>
    <name evidence="10" type="ORF">BG910_06780</name>
</gene>
<comment type="catalytic activity">
    <reaction evidence="8">
        <text>an all-trans-polyprenyl diphosphate + 1,4-dihydroxy-2-naphthoate + H(+) = a 2-demethylmenaquinol + CO2 + diphosphate</text>
        <dbReference type="Rhea" id="RHEA:26478"/>
        <dbReference type="Rhea" id="RHEA-COMP:9563"/>
        <dbReference type="Rhea" id="RHEA-COMP:9564"/>
        <dbReference type="ChEBI" id="CHEBI:11173"/>
        <dbReference type="ChEBI" id="CHEBI:15378"/>
        <dbReference type="ChEBI" id="CHEBI:16526"/>
        <dbReference type="ChEBI" id="CHEBI:33019"/>
        <dbReference type="ChEBI" id="CHEBI:55437"/>
        <dbReference type="ChEBI" id="CHEBI:58914"/>
        <dbReference type="EC" id="2.5.1.74"/>
    </reaction>
</comment>
<reference evidence="10 11" key="1">
    <citation type="submission" date="2017-06" db="EMBL/GenBank/DDBJ databases">
        <title>Neisseria chenwenguii sp. nov., isolated from the intestinal contents of Tibetan Plateau Pika in Yushu, Qinghai Province, China.</title>
        <authorList>
            <person name="Zhang G."/>
        </authorList>
    </citation>
    <scope>NUCLEOTIDE SEQUENCE [LARGE SCALE GENOMIC DNA]</scope>
    <source>
        <strain evidence="10 11">10023</strain>
    </source>
</reference>
<sequence>MNLRYWLAAARLRTLPLALAGTLAGSLAAAVQHRADFAVAVLSTATAVSLQMFANFANDYGDGCRGTDGASRRGPQRMVGSGRIARQTMKRALCLSAAVCCLLGLALLAAAFGRTGGFWAQTWPWLAAGALSLAAAYGYTAGHKPYGYAGFGDLAVFVFFGLLAVAGTAFLQTGRLNAVTLLPACAVGFWCVMVLNLNNMRDIEGDAASGKRTLAVRLGLARAKRYHTALALTAAMCWGVWLLRSFSGTGLAALCGLLGVLTAAHLVMAGKARNSADFDKLLPQWSMAVSAWVAALWVAALLGAVGGY</sequence>
<feature type="transmembrane region" description="Helical" evidence="8">
    <location>
        <begin position="281"/>
        <end position="305"/>
    </location>
</feature>
<evidence type="ECO:0000256" key="4">
    <source>
        <dbReference type="ARBA" id="ARBA00022679"/>
    </source>
</evidence>
<dbReference type="OrthoDB" id="9767568at2"/>
<dbReference type="GO" id="GO:0005886">
    <property type="term" value="C:plasma membrane"/>
    <property type="evidence" value="ECO:0007669"/>
    <property type="project" value="UniProtKB-SubCell"/>
</dbReference>
<protein>
    <recommendedName>
        <fullName evidence="8 9">1,4-dihydroxy-2-naphthoate octaprenyltransferase</fullName>
        <shortName evidence="8">DHNA-octaprenyltransferase</shortName>
        <ecNumber evidence="8 9">2.5.1.74</ecNumber>
    </recommendedName>
</protein>